<comment type="similarity">
    <text evidence="1 4">Belongs to the bacterial ribosomal protein bL35 family.</text>
</comment>
<evidence type="ECO:0000256" key="3">
    <source>
        <dbReference type="ARBA" id="ARBA00023274"/>
    </source>
</evidence>
<keyword evidence="3 4" id="KW-0687">Ribonucleoprotein</keyword>
<proteinExistence type="inferred from homology"/>
<dbReference type="SUPFAM" id="SSF143034">
    <property type="entry name" value="L35p-like"/>
    <property type="match status" value="1"/>
</dbReference>
<dbReference type="VEuPathDB" id="FungiDB:AeMF1_005660"/>
<keyword evidence="6" id="KW-1185">Reference proteome</keyword>
<dbReference type="PANTHER" id="PTHR33343:SF1">
    <property type="entry name" value="LARGE RIBOSOMAL SUBUNIT PROTEIN BL35M"/>
    <property type="match status" value="1"/>
</dbReference>
<dbReference type="AlphaFoldDB" id="A0A6G0XLE8"/>
<dbReference type="InterPro" id="IPR001706">
    <property type="entry name" value="Ribosomal_bL35"/>
</dbReference>
<dbReference type="GO" id="GO:0003735">
    <property type="term" value="F:structural constituent of ribosome"/>
    <property type="evidence" value="ECO:0007669"/>
    <property type="project" value="InterPro"/>
</dbReference>
<evidence type="ECO:0000256" key="4">
    <source>
        <dbReference type="RuleBase" id="RU000568"/>
    </source>
</evidence>
<dbReference type="PROSITE" id="PS00936">
    <property type="entry name" value="RIBOSOMAL_L35"/>
    <property type="match status" value="1"/>
</dbReference>
<dbReference type="InterPro" id="IPR021137">
    <property type="entry name" value="Ribosomal_bL35-like"/>
</dbReference>
<dbReference type="GO" id="GO:0006412">
    <property type="term" value="P:translation"/>
    <property type="evidence" value="ECO:0007669"/>
    <property type="project" value="InterPro"/>
</dbReference>
<sequence length="107" mass="11735">MSFLRAAFACTTGLLSRGALTPSSLAFGSARPPAMMSMQVRDMGYKLKTKSAVKKRFFVNANGNIKRGQAGKRHLATDKNRQRIRRLGQAATVTGQIKKNILAMLHN</sequence>
<protein>
    <recommendedName>
        <fullName evidence="4">50S ribosomal protein L35</fullName>
    </recommendedName>
</protein>
<dbReference type="HAMAP" id="MF_00514">
    <property type="entry name" value="Ribosomal_bL35"/>
    <property type="match status" value="1"/>
</dbReference>
<organism evidence="5 6">
    <name type="scientific">Aphanomyces euteiches</name>
    <dbReference type="NCBI Taxonomy" id="100861"/>
    <lineage>
        <taxon>Eukaryota</taxon>
        <taxon>Sar</taxon>
        <taxon>Stramenopiles</taxon>
        <taxon>Oomycota</taxon>
        <taxon>Saprolegniomycetes</taxon>
        <taxon>Saprolegniales</taxon>
        <taxon>Verrucalvaceae</taxon>
        <taxon>Aphanomyces</taxon>
    </lineage>
</organism>
<dbReference type="InterPro" id="IPR037229">
    <property type="entry name" value="Ribosomal_bL35_sf"/>
</dbReference>
<dbReference type="OrthoDB" id="162638at2759"/>
<dbReference type="EMBL" id="VJMJ01000041">
    <property type="protein sequence ID" value="KAF0741046.1"/>
    <property type="molecule type" value="Genomic_DNA"/>
</dbReference>
<dbReference type="NCBIfam" id="TIGR00001">
    <property type="entry name" value="rpmI_bact"/>
    <property type="match status" value="1"/>
</dbReference>
<reference evidence="5 6" key="1">
    <citation type="submission" date="2019-07" db="EMBL/GenBank/DDBJ databases">
        <title>Genomics analysis of Aphanomyces spp. identifies a new class of oomycete effector associated with host adaptation.</title>
        <authorList>
            <person name="Gaulin E."/>
        </authorList>
    </citation>
    <scope>NUCLEOTIDE SEQUENCE [LARGE SCALE GENOMIC DNA]</scope>
    <source>
        <strain evidence="5 6">ATCC 201684</strain>
    </source>
</reference>
<dbReference type="InterPro" id="IPR018265">
    <property type="entry name" value="Ribosomal_bL35_CS"/>
</dbReference>
<evidence type="ECO:0000256" key="2">
    <source>
        <dbReference type="ARBA" id="ARBA00022980"/>
    </source>
</evidence>
<dbReference type="GO" id="GO:0015934">
    <property type="term" value="C:large ribosomal subunit"/>
    <property type="evidence" value="ECO:0007669"/>
    <property type="project" value="TreeGrafter"/>
</dbReference>
<keyword evidence="2 4" id="KW-0689">Ribosomal protein</keyword>
<evidence type="ECO:0000313" key="6">
    <source>
        <dbReference type="Proteomes" id="UP000481153"/>
    </source>
</evidence>
<dbReference type="Proteomes" id="UP000481153">
    <property type="component" value="Unassembled WGS sequence"/>
</dbReference>
<evidence type="ECO:0000256" key="1">
    <source>
        <dbReference type="ARBA" id="ARBA00006598"/>
    </source>
</evidence>
<gene>
    <name evidence="5" type="ORF">Ae201684_003618</name>
</gene>
<dbReference type="PRINTS" id="PR00064">
    <property type="entry name" value="RIBOSOMALL35"/>
</dbReference>
<evidence type="ECO:0000313" key="5">
    <source>
        <dbReference type="EMBL" id="KAF0741046.1"/>
    </source>
</evidence>
<dbReference type="Gene3D" id="4.10.410.60">
    <property type="match status" value="1"/>
</dbReference>
<comment type="caution">
    <text evidence="5">The sequence shown here is derived from an EMBL/GenBank/DDBJ whole genome shotgun (WGS) entry which is preliminary data.</text>
</comment>
<name>A0A6G0XLE8_9STRA</name>
<dbReference type="PANTHER" id="PTHR33343">
    <property type="entry name" value="54S RIBOSOMAL PROTEIN BL35M"/>
    <property type="match status" value="1"/>
</dbReference>
<dbReference type="Pfam" id="PF01632">
    <property type="entry name" value="Ribosomal_L35p"/>
    <property type="match status" value="1"/>
</dbReference>
<dbReference type="FunFam" id="4.10.410.60:FF:000001">
    <property type="entry name" value="50S ribosomal protein L35"/>
    <property type="match status" value="1"/>
</dbReference>
<accession>A0A6G0XLE8</accession>